<dbReference type="Gene3D" id="1.10.10.10">
    <property type="entry name" value="Winged helix-like DNA-binding domain superfamily/Winged helix DNA-binding domain"/>
    <property type="match status" value="1"/>
</dbReference>
<dbReference type="PANTHER" id="PTHR30154">
    <property type="entry name" value="LEUCINE-RESPONSIVE REGULATORY PROTEIN"/>
    <property type="match status" value="1"/>
</dbReference>
<dbReference type="Proteomes" id="UP000297643">
    <property type="component" value="Unassembled WGS sequence"/>
</dbReference>
<dbReference type="GO" id="GO:0043565">
    <property type="term" value="F:sequence-specific DNA binding"/>
    <property type="evidence" value="ECO:0007669"/>
    <property type="project" value="InterPro"/>
</dbReference>
<dbReference type="InterPro" id="IPR000485">
    <property type="entry name" value="AsnC-type_HTH_dom"/>
</dbReference>
<sequence length="156" mass="17081">MSPLDDLDRRLLAALRVNGREPVASLARDLGVTRSTINSRLKRLTDSGTIVGFGVRIREDRDPDAIRAITLIEVEGRATDRVIHSLRGFPEVEALHSTNGGWDLVAELRTESLADFDRLLGQVRSIEGVVNSETSLLLSSVAHDDLPPAGARRPRP</sequence>
<reference evidence="5 6" key="1">
    <citation type="submission" date="2019-03" db="EMBL/GenBank/DDBJ databases">
        <title>Genomics of glacier-inhabiting Cryobacterium strains.</title>
        <authorList>
            <person name="Liu Q."/>
            <person name="Xin Y.-H."/>
        </authorList>
    </citation>
    <scope>NUCLEOTIDE SEQUENCE [LARGE SCALE GENOMIC DNA]</scope>
    <source>
        <strain evidence="5 6">RHLT2-21</strain>
    </source>
</reference>
<organism evidence="5 6">
    <name type="scientific">Cryobacterium mannosilyticum</name>
    <dbReference type="NCBI Taxonomy" id="1259190"/>
    <lineage>
        <taxon>Bacteria</taxon>
        <taxon>Bacillati</taxon>
        <taxon>Actinomycetota</taxon>
        <taxon>Actinomycetes</taxon>
        <taxon>Micrococcales</taxon>
        <taxon>Microbacteriaceae</taxon>
        <taxon>Cryobacterium</taxon>
    </lineage>
</organism>
<dbReference type="GO" id="GO:0043200">
    <property type="term" value="P:response to amino acid"/>
    <property type="evidence" value="ECO:0007669"/>
    <property type="project" value="TreeGrafter"/>
</dbReference>
<evidence type="ECO:0000256" key="2">
    <source>
        <dbReference type="ARBA" id="ARBA00023125"/>
    </source>
</evidence>
<dbReference type="InterPro" id="IPR036388">
    <property type="entry name" value="WH-like_DNA-bd_sf"/>
</dbReference>
<gene>
    <name evidence="5" type="ORF">E3O32_04140</name>
</gene>
<dbReference type="InterPro" id="IPR019888">
    <property type="entry name" value="Tscrpt_reg_AsnC-like"/>
</dbReference>
<evidence type="ECO:0000313" key="6">
    <source>
        <dbReference type="Proteomes" id="UP000297643"/>
    </source>
</evidence>
<name>A0A4R8WBQ7_9MICO</name>
<keyword evidence="3" id="KW-0804">Transcription</keyword>
<dbReference type="GO" id="GO:0005829">
    <property type="term" value="C:cytosol"/>
    <property type="evidence" value="ECO:0007669"/>
    <property type="project" value="TreeGrafter"/>
</dbReference>
<dbReference type="RefSeq" id="WP_134507269.1">
    <property type="nucleotide sequence ID" value="NZ_SOFM01000010.1"/>
</dbReference>
<accession>A0A4R8WBQ7</accession>
<evidence type="ECO:0000259" key="4">
    <source>
        <dbReference type="PROSITE" id="PS50956"/>
    </source>
</evidence>
<comment type="caution">
    <text evidence="5">The sequence shown here is derived from an EMBL/GenBank/DDBJ whole genome shotgun (WGS) entry which is preliminary data.</text>
</comment>
<dbReference type="PRINTS" id="PR00033">
    <property type="entry name" value="HTHASNC"/>
</dbReference>
<dbReference type="Gene3D" id="3.30.70.920">
    <property type="match status" value="1"/>
</dbReference>
<feature type="domain" description="HTH asnC-type" evidence="4">
    <location>
        <begin position="4"/>
        <end position="90"/>
    </location>
</feature>
<keyword evidence="6" id="KW-1185">Reference proteome</keyword>
<dbReference type="Pfam" id="PF01037">
    <property type="entry name" value="AsnC_trans_reg"/>
    <property type="match status" value="1"/>
</dbReference>
<dbReference type="SUPFAM" id="SSF46785">
    <property type="entry name" value="Winged helix' DNA-binding domain"/>
    <property type="match status" value="1"/>
</dbReference>
<dbReference type="InterPro" id="IPR036390">
    <property type="entry name" value="WH_DNA-bd_sf"/>
</dbReference>
<dbReference type="SMART" id="SM00344">
    <property type="entry name" value="HTH_ASNC"/>
    <property type="match status" value="1"/>
</dbReference>
<dbReference type="AlphaFoldDB" id="A0A4R8WBQ7"/>
<keyword evidence="2" id="KW-0238">DNA-binding</keyword>
<dbReference type="InterPro" id="IPR011008">
    <property type="entry name" value="Dimeric_a/b-barrel"/>
</dbReference>
<protein>
    <submittedName>
        <fullName evidence="5">Lrp/AsnC family transcriptional regulator</fullName>
    </submittedName>
</protein>
<dbReference type="InterPro" id="IPR019887">
    <property type="entry name" value="Tscrpt_reg_AsnC/Lrp_C"/>
</dbReference>
<evidence type="ECO:0000313" key="5">
    <source>
        <dbReference type="EMBL" id="TFC06287.1"/>
    </source>
</evidence>
<dbReference type="EMBL" id="SOFM01000010">
    <property type="protein sequence ID" value="TFC06287.1"/>
    <property type="molecule type" value="Genomic_DNA"/>
</dbReference>
<dbReference type="PROSITE" id="PS50956">
    <property type="entry name" value="HTH_ASNC_2"/>
    <property type="match status" value="1"/>
</dbReference>
<keyword evidence="1" id="KW-0805">Transcription regulation</keyword>
<evidence type="ECO:0000256" key="1">
    <source>
        <dbReference type="ARBA" id="ARBA00023015"/>
    </source>
</evidence>
<dbReference type="Pfam" id="PF13404">
    <property type="entry name" value="HTH_AsnC-type"/>
    <property type="match status" value="1"/>
</dbReference>
<dbReference type="SUPFAM" id="SSF54909">
    <property type="entry name" value="Dimeric alpha+beta barrel"/>
    <property type="match status" value="1"/>
</dbReference>
<evidence type="ECO:0000256" key="3">
    <source>
        <dbReference type="ARBA" id="ARBA00023163"/>
    </source>
</evidence>
<proteinExistence type="predicted"/>
<dbReference type="PANTHER" id="PTHR30154:SF34">
    <property type="entry name" value="TRANSCRIPTIONAL REGULATOR AZLB"/>
    <property type="match status" value="1"/>
</dbReference>